<dbReference type="InterPro" id="IPR050482">
    <property type="entry name" value="Sensor_HK_TwoCompSys"/>
</dbReference>
<accession>A0A8J3YF23</accession>
<sequence length="409" mass="43759">MGVTTAAVRRPELPGLLPASLAGSSAGAARRSGRDWFVDVLCFLIAASFVVNYGFEMISGADPVPDAMMVADIAAGVLATIGLWWRRRWPVAFALALLPVGLYADTASGASLIAVFTVAVHRRAAIALGVGALHMLSCMPYLAIRPDPQLPYWTVLVIVWLVIAATVAWGMFVRARRQLILSLRDRAEQAEAEQELRVQQARQVERTRIAREMHDVLAHRISLLSLHAGALEFRPDAPSDEVAKAAGVIRSSAHQALHDLREVIGVLRDDPAADAPVPPQPTLDDLPALVDESRQAGMRIRLHDEVRREAEPPTSVGRSAYRVTQEALTNARKHAPGTAVEVTVGGGPGDGLTVEVRNPWPVGGPSGIPGAGTGLVGLAERVQLAGGRLAHGRTPDGSFRVHAWLPWPA</sequence>
<keyword evidence="7" id="KW-0067">ATP-binding</keyword>
<dbReference type="GO" id="GO:0016020">
    <property type="term" value="C:membrane"/>
    <property type="evidence" value="ECO:0007669"/>
    <property type="project" value="InterPro"/>
</dbReference>
<comment type="catalytic activity">
    <reaction evidence="1">
        <text>ATP + protein L-histidine = ADP + protein N-phospho-L-histidine.</text>
        <dbReference type="EC" id="2.7.13.3"/>
    </reaction>
</comment>
<dbReference type="InterPro" id="IPR011712">
    <property type="entry name" value="Sig_transdc_His_kin_sub3_dim/P"/>
</dbReference>
<dbReference type="PANTHER" id="PTHR24421:SF10">
    <property type="entry name" value="NITRATE_NITRITE SENSOR PROTEIN NARQ"/>
    <property type="match status" value="1"/>
</dbReference>
<keyword evidence="5" id="KW-0547">Nucleotide-binding</keyword>
<keyword evidence="10" id="KW-0812">Transmembrane</keyword>
<evidence type="ECO:0000256" key="3">
    <source>
        <dbReference type="ARBA" id="ARBA00022553"/>
    </source>
</evidence>
<evidence type="ECO:0000313" key="12">
    <source>
        <dbReference type="EMBL" id="GIJ06535.1"/>
    </source>
</evidence>
<dbReference type="GO" id="GO:0000155">
    <property type="term" value="F:phosphorelay sensor kinase activity"/>
    <property type="evidence" value="ECO:0007669"/>
    <property type="project" value="InterPro"/>
</dbReference>
<keyword evidence="9" id="KW-0175">Coiled coil</keyword>
<feature type="domain" description="Signal transduction histidine kinase subgroup 3 dimerisation and phosphoacceptor" evidence="11">
    <location>
        <begin position="205"/>
        <end position="270"/>
    </location>
</feature>
<dbReference type="Proteomes" id="UP000652013">
    <property type="component" value="Unassembled WGS sequence"/>
</dbReference>
<dbReference type="Gene3D" id="1.20.5.1930">
    <property type="match status" value="1"/>
</dbReference>
<dbReference type="Gene3D" id="3.30.565.10">
    <property type="entry name" value="Histidine kinase-like ATPase, C-terminal domain"/>
    <property type="match status" value="1"/>
</dbReference>
<keyword evidence="10" id="KW-1133">Transmembrane helix</keyword>
<feature type="coiled-coil region" evidence="9">
    <location>
        <begin position="173"/>
        <end position="204"/>
    </location>
</feature>
<feature type="transmembrane region" description="Helical" evidence="10">
    <location>
        <begin position="67"/>
        <end position="85"/>
    </location>
</feature>
<keyword evidence="10" id="KW-0472">Membrane</keyword>
<dbReference type="SUPFAM" id="SSF55874">
    <property type="entry name" value="ATPase domain of HSP90 chaperone/DNA topoisomerase II/histidine kinase"/>
    <property type="match status" value="1"/>
</dbReference>
<dbReference type="EC" id="2.7.13.3" evidence="2"/>
<dbReference type="CDD" id="cd16917">
    <property type="entry name" value="HATPase_UhpB-NarQ-NarX-like"/>
    <property type="match status" value="1"/>
</dbReference>
<keyword evidence="3" id="KW-0597">Phosphoprotein</keyword>
<protein>
    <recommendedName>
        <fullName evidence="2">histidine kinase</fullName>
        <ecNumber evidence="2">2.7.13.3</ecNumber>
    </recommendedName>
</protein>
<keyword evidence="13" id="KW-1185">Reference proteome</keyword>
<evidence type="ECO:0000256" key="8">
    <source>
        <dbReference type="ARBA" id="ARBA00023012"/>
    </source>
</evidence>
<evidence type="ECO:0000256" key="1">
    <source>
        <dbReference type="ARBA" id="ARBA00000085"/>
    </source>
</evidence>
<evidence type="ECO:0000256" key="6">
    <source>
        <dbReference type="ARBA" id="ARBA00022777"/>
    </source>
</evidence>
<dbReference type="Pfam" id="PF07730">
    <property type="entry name" value="HisKA_3"/>
    <property type="match status" value="1"/>
</dbReference>
<gene>
    <name evidence="12" type="ORF">Sya03_58870</name>
</gene>
<evidence type="ECO:0000256" key="10">
    <source>
        <dbReference type="SAM" id="Phobius"/>
    </source>
</evidence>
<feature type="transmembrane region" description="Helical" evidence="10">
    <location>
        <begin position="150"/>
        <end position="172"/>
    </location>
</feature>
<dbReference type="GO" id="GO:0005524">
    <property type="term" value="F:ATP binding"/>
    <property type="evidence" value="ECO:0007669"/>
    <property type="project" value="UniProtKB-KW"/>
</dbReference>
<evidence type="ECO:0000256" key="2">
    <source>
        <dbReference type="ARBA" id="ARBA00012438"/>
    </source>
</evidence>
<keyword evidence="4" id="KW-0808">Transferase</keyword>
<reference evidence="12" key="1">
    <citation type="submission" date="2021-01" db="EMBL/GenBank/DDBJ databases">
        <title>Whole genome shotgun sequence of Spirilliplanes yamanashiensis NBRC 15828.</title>
        <authorList>
            <person name="Komaki H."/>
            <person name="Tamura T."/>
        </authorList>
    </citation>
    <scope>NUCLEOTIDE SEQUENCE</scope>
    <source>
        <strain evidence="12">NBRC 15828</strain>
    </source>
</reference>
<feature type="transmembrane region" description="Helical" evidence="10">
    <location>
        <begin position="36"/>
        <end position="55"/>
    </location>
</feature>
<dbReference type="PANTHER" id="PTHR24421">
    <property type="entry name" value="NITRATE/NITRITE SENSOR PROTEIN NARX-RELATED"/>
    <property type="match status" value="1"/>
</dbReference>
<keyword evidence="8" id="KW-0902">Two-component regulatory system</keyword>
<keyword evidence="6 12" id="KW-0418">Kinase</keyword>
<dbReference type="InterPro" id="IPR036890">
    <property type="entry name" value="HATPase_C_sf"/>
</dbReference>
<dbReference type="AlphaFoldDB" id="A0A8J3YF23"/>
<proteinExistence type="predicted"/>
<feature type="transmembrane region" description="Helical" evidence="10">
    <location>
        <begin position="91"/>
        <end position="118"/>
    </location>
</feature>
<comment type="caution">
    <text evidence="12">The sequence shown here is derived from an EMBL/GenBank/DDBJ whole genome shotgun (WGS) entry which is preliminary data.</text>
</comment>
<dbReference type="EMBL" id="BOOY01000042">
    <property type="protein sequence ID" value="GIJ06535.1"/>
    <property type="molecule type" value="Genomic_DNA"/>
</dbReference>
<evidence type="ECO:0000256" key="5">
    <source>
        <dbReference type="ARBA" id="ARBA00022741"/>
    </source>
</evidence>
<evidence type="ECO:0000313" key="13">
    <source>
        <dbReference type="Proteomes" id="UP000652013"/>
    </source>
</evidence>
<feature type="transmembrane region" description="Helical" evidence="10">
    <location>
        <begin position="125"/>
        <end position="144"/>
    </location>
</feature>
<name>A0A8J3YF23_9ACTN</name>
<evidence type="ECO:0000256" key="7">
    <source>
        <dbReference type="ARBA" id="ARBA00022840"/>
    </source>
</evidence>
<organism evidence="12 13">
    <name type="scientific">Spirilliplanes yamanashiensis</name>
    <dbReference type="NCBI Taxonomy" id="42233"/>
    <lineage>
        <taxon>Bacteria</taxon>
        <taxon>Bacillati</taxon>
        <taxon>Actinomycetota</taxon>
        <taxon>Actinomycetes</taxon>
        <taxon>Micromonosporales</taxon>
        <taxon>Micromonosporaceae</taxon>
        <taxon>Spirilliplanes</taxon>
    </lineage>
</organism>
<evidence type="ECO:0000256" key="9">
    <source>
        <dbReference type="SAM" id="Coils"/>
    </source>
</evidence>
<dbReference type="GO" id="GO:0046983">
    <property type="term" value="F:protein dimerization activity"/>
    <property type="evidence" value="ECO:0007669"/>
    <property type="project" value="InterPro"/>
</dbReference>
<evidence type="ECO:0000259" key="11">
    <source>
        <dbReference type="Pfam" id="PF07730"/>
    </source>
</evidence>
<evidence type="ECO:0000256" key="4">
    <source>
        <dbReference type="ARBA" id="ARBA00022679"/>
    </source>
</evidence>